<keyword evidence="1" id="KW-0472">Membrane</keyword>
<dbReference type="InterPro" id="IPR003675">
    <property type="entry name" value="Rce1/LyrA-like_dom"/>
</dbReference>
<reference evidence="3" key="2">
    <citation type="journal article" date="2021" name="PeerJ">
        <title>Extensive microbial diversity within the chicken gut microbiome revealed by metagenomics and culture.</title>
        <authorList>
            <person name="Gilroy R."/>
            <person name="Ravi A."/>
            <person name="Getino M."/>
            <person name="Pursley I."/>
            <person name="Horton D.L."/>
            <person name="Alikhan N.F."/>
            <person name="Baker D."/>
            <person name="Gharbi K."/>
            <person name="Hall N."/>
            <person name="Watson M."/>
            <person name="Adriaenssens E.M."/>
            <person name="Foster-Nyarko E."/>
            <person name="Jarju S."/>
            <person name="Secka A."/>
            <person name="Antonio M."/>
            <person name="Oren A."/>
            <person name="Chaudhuri R.R."/>
            <person name="La Ragione R."/>
            <person name="Hildebrand F."/>
            <person name="Pallen M.J."/>
        </authorList>
    </citation>
    <scope>NUCLEOTIDE SEQUENCE</scope>
    <source>
        <strain evidence="3">ChiGjej1B1-2707</strain>
    </source>
</reference>
<keyword evidence="1" id="KW-0812">Transmembrane</keyword>
<keyword evidence="3" id="KW-0378">Hydrolase</keyword>
<keyword evidence="1" id="KW-1133">Transmembrane helix</keyword>
<feature type="transmembrane region" description="Helical" evidence="1">
    <location>
        <begin position="155"/>
        <end position="176"/>
    </location>
</feature>
<dbReference type="GO" id="GO:0080120">
    <property type="term" value="P:CAAX-box protein maturation"/>
    <property type="evidence" value="ECO:0007669"/>
    <property type="project" value="UniProtKB-ARBA"/>
</dbReference>
<sequence length="257" mass="27611">MSSTRLPLPPLDPEERWALCINLLMTQGLMLAVGIIASIMLVGFASGDWLDATIGLGWLRAIARSLTTLPAFPTVAIACVAAAIFCVVAWTSERRALRTESGRASVFNSRRGVNGELPRLPLPALVVLTAIIGIAEELVFRFALIGIVVAVLTTALPSVLAVFIGLFVSSVAFWFAHVRYRDLATTVLTLVLGFGLGVLFLATNSLAVTALAHALYDLTVLVIERIQIRRDPDYFDGPAPTRALLDQLEAEDARTAA</sequence>
<evidence type="ECO:0000259" key="2">
    <source>
        <dbReference type="Pfam" id="PF02517"/>
    </source>
</evidence>
<keyword evidence="3" id="KW-0482">Metalloprotease</keyword>
<dbReference type="GO" id="GO:0004175">
    <property type="term" value="F:endopeptidase activity"/>
    <property type="evidence" value="ECO:0007669"/>
    <property type="project" value="UniProtKB-ARBA"/>
</dbReference>
<name>A0A9D1D314_9ACTN</name>
<dbReference type="Proteomes" id="UP000824261">
    <property type="component" value="Unassembled WGS sequence"/>
</dbReference>
<dbReference type="EMBL" id="DVGB01000064">
    <property type="protein sequence ID" value="HIR01699.1"/>
    <property type="molecule type" value="Genomic_DNA"/>
</dbReference>
<dbReference type="Pfam" id="PF02517">
    <property type="entry name" value="Rce1-like"/>
    <property type="match status" value="1"/>
</dbReference>
<feature type="transmembrane region" description="Helical" evidence="1">
    <location>
        <begin position="21"/>
        <end position="46"/>
    </location>
</feature>
<feature type="transmembrane region" description="Helical" evidence="1">
    <location>
        <begin position="66"/>
        <end position="90"/>
    </location>
</feature>
<proteinExistence type="predicted"/>
<feature type="transmembrane region" description="Helical" evidence="1">
    <location>
        <begin position="183"/>
        <end position="200"/>
    </location>
</feature>
<evidence type="ECO:0000313" key="3">
    <source>
        <dbReference type="EMBL" id="HIR01699.1"/>
    </source>
</evidence>
<protein>
    <submittedName>
        <fullName evidence="3">CPBP family intramembrane metalloprotease</fullName>
    </submittedName>
</protein>
<evidence type="ECO:0000256" key="1">
    <source>
        <dbReference type="SAM" id="Phobius"/>
    </source>
</evidence>
<dbReference type="GO" id="GO:0008237">
    <property type="term" value="F:metallopeptidase activity"/>
    <property type="evidence" value="ECO:0007669"/>
    <property type="project" value="UniProtKB-KW"/>
</dbReference>
<keyword evidence="3" id="KW-0645">Protease</keyword>
<gene>
    <name evidence="3" type="ORF">IAA69_05485</name>
</gene>
<evidence type="ECO:0000313" key="4">
    <source>
        <dbReference type="Proteomes" id="UP000824261"/>
    </source>
</evidence>
<feature type="domain" description="CAAX prenyl protease 2/Lysostaphin resistance protein A-like" evidence="2">
    <location>
        <begin position="120"/>
        <end position="218"/>
    </location>
</feature>
<feature type="transmembrane region" description="Helical" evidence="1">
    <location>
        <begin position="120"/>
        <end position="149"/>
    </location>
</feature>
<comment type="caution">
    <text evidence="3">The sequence shown here is derived from an EMBL/GenBank/DDBJ whole genome shotgun (WGS) entry which is preliminary data.</text>
</comment>
<reference evidence="3" key="1">
    <citation type="submission" date="2020-10" db="EMBL/GenBank/DDBJ databases">
        <authorList>
            <person name="Gilroy R."/>
        </authorList>
    </citation>
    <scope>NUCLEOTIDE SEQUENCE</scope>
    <source>
        <strain evidence="3">ChiGjej1B1-2707</strain>
    </source>
</reference>
<accession>A0A9D1D314</accession>
<organism evidence="3 4">
    <name type="scientific">Candidatus Aveggerthella stercoripullorum</name>
    <dbReference type="NCBI Taxonomy" id="2840688"/>
    <lineage>
        <taxon>Bacteria</taxon>
        <taxon>Bacillati</taxon>
        <taxon>Actinomycetota</taxon>
        <taxon>Coriobacteriia</taxon>
        <taxon>Eggerthellales</taxon>
        <taxon>Eggerthellaceae</taxon>
        <taxon>Eggerthellaceae incertae sedis</taxon>
        <taxon>Candidatus Aveggerthella</taxon>
    </lineage>
</organism>
<dbReference type="AlphaFoldDB" id="A0A9D1D314"/>